<evidence type="ECO:0000313" key="2">
    <source>
        <dbReference type="EMBL" id="KAJ6851498.1"/>
    </source>
</evidence>
<accession>A0AAX6IEL1</accession>
<dbReference type="Proteomes" id="UP001140949">
    <property type="component" value="Unassembled WGS sequence"/>
</dbReference>
<evidence type="ECO:0000313" key="3">
    <source>
        <dbReference type="Proteomes" id="UP001140949"/>
    </source>
</evidence>
<evidence type="ECO:0000256" key="1">
    <source>
        <dbReference type="SAM" id="MobiDB-lite"/>
    </source>
</evidence>
<reference evidence="2" key="1">
    <citation type="journal article" date="2023" name="GigaByte">
        <title>Genome assembly of the bearded iris, Iris pallida Lam.</title>
        <authorList>
            <person name="Bruccoleri R.E."/>
            <person name="Oakeley E.J."/>
            <person name="Faust A.M.E."/>
            <person name="Altorfer M."/>
            <person name="Dessus-Babus S."/>
            <person name="Burckhardt D."/>
            <person name="Oertli M."/>
            <person name="Naumann U."/>
            <person name="Petersen F."/>
            <person name="Wong J."/>
        </authorList>
    </citation>
    <scope>NUCLEOTIDE SEQUENCE</scope>
    <source>
        <strain evidence="2">GSM-AAB239-AS_SAM_17_03QT</strain>
    </source>
</reference>
<gene>
    <name evidence="2" type="ORF">M6B38_259315</name>
</gene>
<reference evidence="2" key="2">
    <citation type="submission" date="2023-04" db="EMBL/GenBank/DDBJ databases">
        <authorList>
            <person name="Bruccoleri R.E."/>
            <person name="Oakeley E.J."/>
            <person name="Faust A.-M."/>
            <person name="Dessus-Babus S."/>
            <person name="Altorfer M."/>
            <person name="Burckhardt D."/>
            <person name="Oertli M."/>
            <person name="Naumann U."/>
            <person name="Petersen F."/>
            <person name="Wong J."/>
        </authorList>
    </citation>
    <scope>NUCLEOTIDE SEQUENCE</scope>
    <source>
        <strain evidence="2">GSM-AAB239-AS_SAM_17_03QT</strain>
        <tissue evidence="2">Leaf</tissue>
    </source>
</reference>
<organism evidence="2 3">
    <name type="scientific">Iris pallida</name>
    <name type="common">Sweet iris</name>
    <dbReference type="NCBI Taxonomy" id="29817"/>
    <lineage>
        <taxon>Eukaryota</taxon>
        <taxon>Viridiplantae</taxon>
        <taxon>Streptophyta</taxon>
        <taxon>Embryophyta</taxon>
        <taxon>Tracheophyta</taxon>
        <taxon>Spermatophyta</taxon>
        <taxon>Magnoliopsida</taxon>
        <taxon>Liliopsida</taxon>
        <taxon>Asparagales</taxon>
        <taxon>Iridaceae</taxon>
        <taxon>Iridoideae</taxon>
        <taxon>Irideae</taxon>
        <taxon>Iris</taxon>
    </lineage>
</organism>
<keyword evidence="3" id="KW-1185">Reference proteome</keyword>
<name>A0AAX6IEL1_IRIPA</name>
<protein>
    <submittedName>
        <fullName evidence="2">Uncharacterized protein</fullName>
    </submittedName>
</protein>
<feature type="region of interest" description="Disordered" evidence="1">
    <location>
        <begin position="17"/>
        <end position="63"/>
    </location>
</feature>
<sequence>MAPDLVVLRLRQKFGGDVSSRRSPIGHDDHCGLDSRRDGTADEEPASKCGAGERRIRPWRGRF</sequence>
<dbReference type="AlphaFoldDB" id="A0AAX6IEL1"/>
<feature type="compositionally biased region" description="Basic and acidic residues" evidence="1">
    <location>
        <begin position="25"/>
        <end position="40"/>
    </location>
</feature>
<comment type="caution">
    <text evidence="2">The sequence shown here is derived from an EMBL/GenBank/DDBJ whole genome shotgun (WGS) entry which is preliminary data.</text>
</comment>
<dbReference type="EMBL" id="JANAVB010002199">
    <property type="protein sequence ID" value="KAJ6851498.1"/>
    <property type="molecule type" value="Genomic_DNA"/>
</dbReference>
<proteinExistence type="predicted"/>